<feature type="compositionally biased region" description="Polar residues" evidence="1">
    <location>
        <begin position="19"/>
        <end position="34"/>
    </location>
</feature>
<organism evidence="2 3">
    <name type="scientific">Myriangium duriaei CBS 260.36</name>
    <dbReference type="NCBI Taxonomy" id="1168546"/>
    <lineage>
        <taxon>Eukaryota</taxon>
        <taxon>Fungi</taxon>
        <taxon>Dikarya</taxon>
        <taxon>Ascomycota</taxon>
        <taxon>Pezizomycotina</taxon>
        <taxon>Dothideomycetes</taxon>
        <taxon>Dothideomycetidae</taxon>
        <taxon>Myriangiales</taxon>
        <taxon>Myriangiaceae</taxon>
        <taxon>Myriangium</taxon>
    </lineage>
</organism>
<feature type="region of interest" description="Disordered" evidence="1">
    <location>
        <begin position="1"/>
        <end position="34"/>
    </location>
</feature>
<comment type="caution">
    <text evidence="2">The sequence shown here is derived from an EMBL/GenBank/DDBJ whole genome shotgun (WGS) entry which is preliminary data.</text>
</comment>
<name>A0A9P4MNZ7_9PEZI</name>
<feature type="compositionally biased region" description="Low complexity" evidence="1">
    <location>
        <begin position="170"/>
        <end position="182"/>
    </location>
</feature>
<feature type="region of interest" description="Disordered" evidence="1">
    <location>
        <begin position="170"/>
        <end position="290"/>
    </location>
</feature>
<reference evidence="2" key="1">
    <citation type="journal article" date="2020" name="Stud. Mycol.">
        <title>101 Dothideomycetes genomes: a test case for predicting lifestyles and emergence of pathogens.</title>
        <authorList>
            <person name="Haridas S."/>
            <person name="Albert R."/>
            <person name="Binder M."/>
            <person name="Bloem J."/>
            <person name="Labutti K."/>
            <person name="Salamov A."/>
            <person name="Andreopoulos B."/>
            <person name="Baker S."/>
            <person name="Barry K."/>
            <person name="Bills G."/>
            <person name="Bluhm B."/>
            <person name="Cannon C."/>
            <person name="Castanera R."/>
            <person name="Culley D."/>
            <person name="Daum C."/>
            <person name="Ezra D."/>
            <person name="Gonzalez J."/>
            <person name="Henrissat B."/>
            <person name="Kuo A."/>
            <person name="Liang C."/>
            <person name="Lipzen A."/>
            <person name="Lutzoni F."/>
            <person name="Magnuson J."/>
            <person name="Mondo S."/>
            <person name="Nolan M."/>
            <person name="Ohm R."/>
            <person name="Pangilinan J."/>
            <person name="Park H.-J."/>
            <person name="Ramirez L."/>
            <person name="Alfaro M."/>
            <person name="Sun H."/>
            <person name="Tritt A."/>
            <person name="Yoshinaga Y."/>
            <person name="Zwiers L.-H."/>
            <person name="Turgeon B."/>
            <person name="Goodwin S."/>
            <person name="Spatafora J."/>
            <person name="Crous P."/>
            <person name="Grigoriev I."/>
        </authorList>
    </citation>
    <scope>NUCLEOTIDE SEQUENCE</scope>
    <source>
        <strain evidence="2">CBS 260.36</strain>
    </source>
</reference>
<feature type="region of interest" description="Disordered" evidence="1">
    <location>
        <begin position="695"/>
        <end position="717"/>
    </location>
</feature>
<dbReference type="EMBL" id="ML996084">
    <property type="protein sequence ID" value="KAF2154211.1"/>
    <property type="molecule type" value="Genomic_DNA"/>
</dbReference>
<accession>A0A9P4MNZ7</accession>
<evidence type="ECO:0000313" key="3">
    <source>
        <dbReference type="Proteomes" id="UP000799439"/>
    </source>
</evidence>
<feature type="region of interest" description="Disordered" evidence="1">
    <location>
        <begin position="316"/>
        <end position="365"/>
    </location>
</feature>
<feature type="compositionally biased region" description="Basic residues" evidence="1">
    <location>
        <begin position="787"/>
        <end position="796"/>
    </location>
</feature>
<feature type="compositionally biased region" description="Polar residues" evidence="1">
    <location>
        <begin position="184"/>
        <end position="193"/>
    </location>
</feature>
<dbReference type="Proteomes" id="UP000799439">
    <property type="component" value="Unassembled WGS sequence"/>
</dbReference>
<keyword evidence="3" id="KW-1185">Reference proteome</keyword>
<feature type="compositionally biased region" description="Low complexity" evidence="1">
    <location>
        <begin position="208"/>
        <end position="223"/>
    </location>
</feature>
<feature type="region of interest" description="Disordered" evidence="1">
    <location>
        <begin position="459"/>
        <end position="482"/>
    </location>
</feature>
<gene>
    <name evidence="2" type="ORF">K461DRAFT_312163</name>
</gene>
<dbReference type="OrthoDB" id="3943769at2759"/>
<feature type="compositionally biased region" description="Basic residues" evidence="1">
    <location>
        <begin position="459"/>
        <end position="470"/>
    </location>
</feature>
<sequence>MPPKGHATKGGNKVANRPVQPQKSSSPHTGLWQQSLQRKPSQDFTLCEPGKYLTWGREMRLQCETLFTMPVNTKLFDSWTRSEDYWYRKDKEMLEYLQDFPVSKWLIDQLIARAAYDAMQSRFRLRDEGKSVYTDGVPEYWPYGKPEVGTKVQNNNTALSLPIESGFVKPAPARQPRKPAVALATTSGFTPVNGTKPISERQPRESNTVAASPTEPTAAPAVEAKSRKPRKSAADEAPIPQHDGIIEPKARRAAKNSQTDVDDLSEAATYVHAPPPDVPAHPALNPRKRKAKSFSDVLPVEDDVIELAIQSATVPQEPANEGLEVVQEPPAKKRKVIADANEPEKREPRPKMQKRSSTPPPFDRDPDVLQKLLVFDFPWQNDWAGDDPEEWDDSIYDPARLSHISLIHTRNSKIVTKYMENGKHGAQKRKSAAIFEGIKNDREDEETIVVGEVKTGAIKPHKKRPKLKRSRNADQREHFSGRLDFADDEQEAKFRALRKYLSIEDAIKAAMVNPFDEALKNIEVAHDPGDSLLDNLHLPRISIMDIARTRLQLYHTRIFTDRAAECLIDFCPDLLTNYMLLQVVSETKFGNTGVQIRLGQNGSMLSDSTITKRVSAALNREYDRSGAAEAARKNPDFKKTNRDMYAKYKAWRAHRRQVGFQKVSHFILVESSRLYKQRLEAEELEEPLRIQNARAKSRLRPIEPASPTPPGDHDMGGREEAETVIVADDDEAIEVYQEEVPDIGVADNIKDTTMYDAEEAREDDSGLGLAGEADTAGPQEAEPLPRPKLKLKRRATRASSPGPRPQGQRSMLDFFGSRGERASKRRNTHHVNNDGEKE</sequence>
<protein>
    <submittedName>
        <fullName evidence="2">Uncharacterized protein</fullName>
    </submittedName>
</protein>
<dbReference type="AlphaFoldDB" id="A0A9P4MNZ7"/>
<feature type="compositionally biased region" description="Basic and acidic residues" evidence="1">
    <location>
        <begin position="471"/>
        <end position="482"/>
    </location>
</feature>
<proteinExistence type="predicted"/>
<evidence type="ECO:0000256" key="1">
    <source>
        <dbReference type="SAM" id="MobiDB-lite"/>
    </source>
</evidence>
<feature type="region of interest" description="Disordered" evidence="1">
    <location>
        <begin position="758"/>
        <end position="838"/>
    </location>
</feature>
<evidence type="ECO:0000313" key="2">
    <source>
        <dbReference type="EMBL" id="KAF2154211.1"/>
    </source>
</evidence>